<name>A0A1T4WLH3_9BACT</name>
<dbReference type="PROSITE" id="PS50887">
    <property type="entry name" value="GGDEF"/>
    <property type="match status" value="1"/>
</dbReference>
<comment type="catalytic activity">
    <reaction evidence="2">
        <text>2 GTP = 3',3'-c-di-GMP + 2 diphosphate</text>
        <dbReference type="Rhea" id="RHEA:24898"/>
        <dbReference type="ChEBI" id="CHEBI:33019"/>
        <dbReference type="ChEBI" id="CHEBI:37565"/>
        <dbReference type="ChEBI" id="CHEBI:58805"/>
        <dbReference type="EC" id="2.7.7.65"/>
    </reaction>
</comment>
<dbReference type="InterPro" id="IPR043128">
    <property type="entry name" value="Rev_trsase/Diguanyl_cyclase"/>
</dbReference>
<dbReference type="FunFam" id="3.30.70.270:FF:000001">
    <property type="entry name" value="Diguanylate cyclase domain protein"/>
    <property type="match status" value="1"/>
</dbReference>
<dbReference type="Gene3D" id="3.30.70.270">
    <property type="match status" value="1"/>
</dbReference>
<evidence type="ECO:0000259" key="3">
    <source>
        <dbReference type="PROSITE" id="PS50887"/>
    </source>
</evidence>
<dbReference type="InterPro" id="IPR029787">
    <property type="entry name" value="Nucleotide_cyclase"/>
</dbReference>
<evidence type="ECO:0000313" key="4">
    <source>
        <dbReference type="EMBL" id="SKA78210.1"/>
    </source>
</evidence>
<dbReference type="GO" id="GO:0052621">
    <property type="term" value="F:diguanylate cyclase activity"/>
    <property type="evidence" value="ECO:0007669"/>
    <property type="project" value="UniProtKB-EC"/>
</dbReference>
<dbReference type="EC" id="2.7.7.65" evidence="1"/>
<dbReference type="GO" id="GO:0005886">
    <property type="term" value="C:plasma membrane"/>
    <property type="evidence" value="ECO:0007669"/>
    <property type="project" value="TreeGrafter"/>
</dbReference>
<dbReference type="SMART" id="SM00267">
    <property type="entry name" value="GGDEF"/>
    <property type="match status" value="1"/>
</dbReference>
<dbReference type="GO" id="GO:0043709">
    <property type="term" value="P:cell adhesion involved in single-species biofilm formation"/>
    <property type="evidence" value="ECO:0007669"/>
    <property type="project" value="TreeGrafter"/>
</dbReference>
<dbReference type="RefSeq" id="WP_078685695.1">
    <property type="nucleotide sequence ID" value="NZ_FUYA01000008.1"/>
</dbReference>
<accession>A0A1T4WLH3</accession>
<evidence type="ECO:0000313" key="5">
    <source>
        <dbReference type="Proteomes" id="UP000189733"/>
    </source>
</evidence>
<reference evidence="4 5" key="1">
    <citation type="submission" date="2017-02" db="EMBL/GenBank/DDBJ databases">
        <authorList>
            <person name="Peterson S.W."/>
        </authorList>
    </citation>
    <scope>NUCLEOTIDE SEQUENCE [LARGE SCALE GENOMIC DNA]</scope>
    <source>
        <strain evidence="4 5">DSM 18034</strain>
    </source>
</reference>
<dbReference type="PANTHER" id="PTHR45138">
    <property type="entry name" value="REGULATORY COMPONENTS OF SENSORY TRANSDUCTION SYSTEM"/>
    <property type="match status" value="1"/>
</dbReference>
<dbReference type="CDD" id="cd01949">
    <property type="entry name" value="GGDEF"/>
    <property type="match status" value="1"/>
</dbReference>
<dbReference type="NCBIfam" id="TIGR00254">
    <property type="entry name" value="GGDEF"/>
    <property type="match status" value="1"/>
</dbReference>
<gene>
    <name evidence="4" type="ORF">SAMN02745702_02415</name>
</gene>
<evidence type="ECO:0000256" key="2">
    <source>
        <dbReference type="ARBA" id="ARBA00034247"/>
    </source>
</evidence>
<dbReference type="SUPFAM" id="SSF55073">
    <property type="entry name" value="Nucleotide cyclase"/>
    <property type="match status" value="1"/>
</dbReference>
<dbReference type="OrthoDB" id="9779960at2"/>
<organism evidence="4 5">
    <name type="scientific">Desulfobaculum bizertense DSM 18034</name>
    <dbReference type="NCBI Taxonomy" id="1121442"/>
    <lineage>
        <taxon>Bacteria</taxon>
        <taxon>Pseudomonadati</taxon>
        <taxon>Thermodesulfobacteriota</taxon>
        <taxon>Desulfovibrionia</taxon>
        <taxon>Desulfovibrionales</taxon>
        <taxon>Desulfovibrionaceae</taxon>
        <taxon>Desulfobaculum</taxon>
    </lineage>
</organism>
<dbReference type="InterPro" id="IPR000160">
    <property type="entry name" value="GGDEF_dom"/>
</dbReference>
<dbReference type="STRING" id="1121442.SAMN02745702_02415"/>
<dbReference type="EMBL" id="FUYA01000008">
    <property type="protein sequence ID" value="SKA78210.1"/>
    <property type="molecule type" value="Genomic_DNA"/>
</dbReference>
<dbReference type="GO" id="GO:1902201">
    <property type="term" value="P:negative regulation of bacterial-type flagellum-dependent cell motility"/>
    <property type="evidence" value="ECO:0007669"/>
    <property type="project" value="TreeGrafter"/>
</dbReference>
<protein>
    <recommendedName>
        <fullName evidence="1">diguanylate cyclase</fullName>
        <ecNumber evidence="1">2.7.7.65</ecNumber>
    </recommendedName>
</protein>
<feature type="domain" description="GGDEF" evidence="3">
    <location>
        <begin position="191"/>
        <end position="337"/>
    </location>
</feature>
<evidence type="ECO:0000256" key="1">
    <source>
        <dbReference type="ARBA" id="ARBA00012528"/>
    </source>
</evidence>
<dbReference type="AlphaFoldDB" id="A0A1T4WLH3"/>
<proteinExistence type="predicted"/>
<dbReference type="Proteomes" id="UP000189733">
    <property type="component" value="Unassembled WGS sequence"/>
</dbReference>
<dbReference type="InterPro" id="IPR050469">
    <property type="entry name" value="Diguanylate_Cyclase"/>
</dbReference>
<dbReference type="Pfam" id="PF00990">
    <property type="entry name" value="GGDEF"/>
    <property type="match status" value="1"/>
</dbReference>
<keyword evidence="5" id="KW-1185">Reference proteome</keyword>
<dbReference type="PANTHER" id="PTHR45138:SF9">
    <property type="entry name" value="DIGUANYLATE CYCLASE DGCM-RELATED"/>
    <property type="match status" value="1"/>
</dbReference>
<sequence>METLTSMECLVPTQRKLCELLAEAGVPVEPRWYSLFFYMRSLEYNDALTDDQKCCIHELFREIIEKKNFSDAAFVEISRRQEEIVSTPYRRRLKLALTESAALLSEVKLLYHRRTGEVVNLGDETVKKLQSGAPPEELVSELRESFHQVVEGMNEDVCNLKRLVHTDALTGLVNRRGFDRKLARCCTVPDTLVSLLMLDIDLFKNVNDTYGHPFGDQVLKIVGQLLHEAVQKKCPDWCLAARYGGEEFAVIAPEIQSDDAVELAEAIRRSIAKHRFKIRSVDGNVLKHDFRITVSVGVASLVPQWSDRLAERLVQCADSALYRAKQSGRNRVCVYAAE</sequence>